<proteinExistence type="predicted"/>
<organism evidence="1 2">
    <name type="scientific">Phlebiopsis gigantea (strain 11061_1 CR5-6)</name>
    <name type="common">White-rot fungus</name>
    <name type="synonym">Peniophora gigantea</name>
    <dbReference type="NCBI Taxonomy" id="745531"/>
    <lineage>
        <taxon>Eukaryota</taxon>
        <taxon>Fungi</taxon>
        <taxon>Dikarya</taxon>
        <taxon>Basidiomycota</taxon>
        <taxon>Agaricomycotina</taxon>
        <taxon>Agaricomycetes</taxon>
        <taxon>Polyporales</taxon>
        <taxon>Phanerochaetaceae</taxon>
        <taxon>Phlebiopsis</taxon>
    </lineage>
</organism>
<evidence type="ECO:0000313" key="1">
    <source>
        <dbReference type="EMBL" id="KIP04928.1"/>
    </source>
</evidence>
<dbReference type="Proteomes" id="UP000053257">
    <property type="component" value="Unassembled WGS sequence"/>
</dbReference>
<dbReference type="EMBL" id="KN840558">
    <property type="protein sequence ID" value="KIP04928.1"/>
    <property type="molecule type" value="Genomic_DNA"/>
</dbReference>
<sequence length="202" mass="22213">MATPAASATNLPSAEKLVTLTVAERHGQSKECKKAAWQAHKTKCKLNSRISEHGGLQVYEAKLKTLRVFTSKHRPMLCEAGVRALELGINMDNAETEFFLVCVRERRGATKPGLAYVVEQAGAQLYSSLPASVAEEMQSVRREMNKVHLQQGLDGTFFAVLLDMDSGIRNNAPVGFAKDATYTSSMLFRDLLFRHLNGGITV</sequence>
<dbReference type="AlphaFoldDB" id="A0A0C3PGN2"/>
<gene>
    <name evidence="1" type="ORF">PHLGIDRAFT_492038</name>
</gene>
<keyword evidence="2" id="KW-1185">Reference proteome</keyword>
<accession>A0A0C3PGN2</accession>
<dbReference type="STRING" id="745531.A0A0C3PGN2"/>
<evidence type="ECO:0000313" key="2">
    <source>
        <dbReference type="Proteomes" id="UP000053257"/>
    </source>
</evidence>
<protein>
    <submittedName>
        <fullName evidence="1">Uncharacterized protein</fullName>
    </submittedName>
</protein>
<dbReference type="OrthoDB" id="341421at2759"/>
<reference evidence="1 2" key="1">
    <citation type="journal article" date="2014" name="PLoS Genet.">
        <title>Analysis of the Phlebiopsis gigantea genome, transcriptome and secretome provides insight into its pioneer colonization strategies of wood.</title>
        <authorList>
            <person name="Hori C."/>
            <person name="Ishida T."/>
            <person name="Igarashi K."/>
            <person name="Samejima M."/>
            <person name="Suzuki H."/>
            <person name="Master E."/>
            <person name="Ferreira P."/>
            <person name="Ruiz-Duenas F.J."/>
            <person name="Held B."/>
            <person name="Canessa P."/>
            <person name="Larrondo L.F."/>
            <person name="Schmoll M."/>
            <person name="Druzhinina I.S."/>
            <person name="Kubicek C.P."/>
            <person name="Gaskell J.A."/>
            <person name="Kersten P."/>
            <person name="St John F."/>
            <person name="Glasner J."/>
            <person name="Sabat G."/>
            <person name="Splinter BonDurant S."/>
            <person name="Syed K."/>
            <person name="Yadav J."/>
            <person name="Mgbeahuruike A.C."/>
            <person name="Kovalchuk A."/>
            <person name="Asiegbu F.O."/>
            <person name="Lackner G."/>
            <person name="Hoffmeister D."/>
            <person name="Rencoret J."/>
            <person name="Gutierrez A."/>
            <person name="Sun H."/>
            <person name="Lindquist E."/>
            <person name="Barry K."/>
            <person name="Riley R."/>
            <person name="Grigoriev I.V."/>
            <person name="Henrissat B."/>
            <person name="Kues U."/>
            <person name="Berka R.M."/>
            <person name="Martinez A.T."/>
            <person name="Covert S.F."/>
            <person name="Blanchette R.A."/>
            <person name="Cullen D."/>
        </authorList>
    </citation>
    <scope>NUCLEOTIDE SEQUENCE [LARGE SCALE GENOMIC DNA]</scope>
    <source>
        <strain evidence="1 2">11061_1 CR5-6</strain>
    </source>
</reference>
<dbReference type="HOGENOM" id="CLU_1355073_0_0_1"/>
<name>A0A0C3PGN2_PHLG1</name>